<sequence length="339" mass="36913">MAAPWPEAILDAHHHFWDLSAGHYDWLQEAYAPERFILGPYTAICRDYLPRELRADASGLNLVGSVHVEAERDRAQALDETRWLHTVHAQHGLPSAVVAWVDLLADDAEAALTAQAAWPLVRGVRCKPAIRPQPDGPAPDHSGLDDPRWPEALRRLAAHSLLWDLRVPWWHLEEAATLLAQVPELTVVVEHTGLPWDRSPAGLAAWQRGLQALAALPRVHLKLSELGLKTAPWSRAQNVAVLRHALAAFGWGRCLFGSNFPVAGLRASYGEIVQTVTEALQDATQEATPGAPDALLHQALAAVFHDNAARVYRTGPVAVTPPPQPQAAGEGAPCLTRAT</sequence>
<dbReference type="Pfam" id="PF04909">
    <property type="entry name" value="Amidohydro_2"/>
    <property type="match status" value="1"/>
</dbReference>
<dbReference type="InterPro" id="IPR006680">
    <property type="entry name" value="Amidohydro-rel"/>
</dbReference>
<comment type="similarity">
    <text evidence="1">Belongs to the metallo-dependent hydrolases superfamily.</text>
</comment>
<evidence type="ECO:0000256" key="2">
    <source>
        <dbReference type="SAM" id="MobiDB-lite"/>
    </source>
</evidence>
<dbReference type="InterPro" id="IPR052350">
    <property type="entry name" value="Metallo-dep_Lactonases"/>
</dbReference>
<evidence type="ECO:0000259" key="3">
    <source>
        <dbReference type="Pfam" id="PF04909"/>
    </source>
</evidence>
<proteinExistence type="inferred from homology"/>
<organism evidence="4 5">
    <name type="scientific">Ideonella livida</name>
    <dbReference type="NCBI Taxonomy" id="2707176"/>
    <lineage>
        <taxon>Bacteria</taxon>
        <taxon>Pseudomonadati</taxon>
        <taxon>Pseudomonadota</taxon>
        <taxon>Betaproteobacteria</taxon>
        <taxon>Burkholderiales</taxon>
        <taxon>Sphaerotilaceae</taxon>
        <taxon>Ideonella</taxon>
    </lineage>
</organism>
<evidence type="ECO:0000256" key="1">
    <source>
        <dbReference type="ARBA" id="ARBA00038310"/>
    </source>
</evidence>
<keyword evidence="4" id="KW-0378">Hydrolase</keyword>
<reference evidence="4 5" key="1">
    <citation type="submission" date="2020-02" db="EMBL/GenBank/DDBJ databases">
        <title>Ideonella bacterium strain TBM-1.</title>
        <authorList>
            <person name="Chen W.-M."/>
        </authorList>
    </citation>
    <scope>NUCLEOTIDE SEQUENCE [LARGE SCALE GENOMIC DNA]</scope>
    <source>
        <strain evidence="4 5">TBM-1</strain>
    </source>
</reference>
<evidence type="ECO:0000313" key="4">
    <source>
        <dbReference type="EMBL" id="NDY90316.1"/>
    </source>
</evidence>
<accession>A0A7C9PF20</accession>
<dbReference type="GO" id="GO:0016787">
    <property type="term" value="F:hydrolase activity"/>
    <property type="evidence" value="ECO:0007669"/>
    <property type="project" value="UniProtKB-KW"/>
</dbReference>
<dbReference type="PANTHER" id="PTHR43569:SF1">
    <property type="entry name" value="BLL3371 PROTEIN"/>
    <property type="match status" value="1"/>
</dbReference>
<protein>
    <submittedName>
        <fullName evidence="4">Amidohydrolase family protein</fullName>
    </submittedName>
</protein>
<gene>
    <name evidence="4" type="ORF">G3A44_03800</name>
</gene>
<dbReference type="PANTHER" id="PTHR43569">
    <property type="entry name" value="AMIDOHYDROLASE"/>
    <property type="match status" value="1"/>
</dbReference>
<dbReference type="SUPFAM" id="SSF51556">
    <property type="entry name" value="Metallo-dependent hydrolases"/>
    <property type="match status" value="1"/>
</dbReference>
<feature type="domain" description="Amidohydrolase-related" evidence="3">
    <location>
        <begin position="11"/>
        <end position="313"/>
    </location>
</feature>
<evidence type="ECO:0000313" key="5">
    <source>
        <dbReference type="Proteomes" id="UP000484255"/>
    </source>
</evidence>
<comment type="caution">
    <text evidence="4">The sequence shown here is derived from an EMBL/GenBank/DDBJ whole genome shotgun (WGS) entry which is preliminary data.</text>
</comment>
<dbReference type="RefSeq" id="WP_163456173.1">
    <property type="nucleotide sequence ID" value="NZ_JAAGOH010000003.1"/>
</dbReference>
<dbReference type="InterPro" id="IPR032466">
    <property type="entry name" value="Metal_Hydrolase"/>
</dbReference>
<name>A0A7C9PF20_9BURK</name>
<dbReference type="Proteomes" id="UP000484255">
    <property type="component" value="Unassembled WGS sequence"/>
</dbReference>
<dbReference type="Gene3D" id="3.20.20.140">
    <property type="entry name" value="Metal-dependent hydrolases"/>
    <property type="match status" value="1"/>
</dbReference>
<keyword evidence="5" id="KW-1185">Reference proteome</keyword>
<dbReference type="AlphaFoldDB" id="A0A7C9PF20"/>
<feature type="region of interest" description="Disordered" evidence="2">
    <location>
        <begin position="317"/>
        <end position="339"/>
    </location>
</feature>
<dbReference type="EMBL" id="JAAGOH010000003">
    <property type="protein sequence ID" value="NDY90316.1"/>
    <property type="molecule type" value="Genomic_DNA"/>
</dbReference>